<dbReference type="RefSeq" id="WP_379838910.1">
    <property type="nucleotide sequence ID" value="NZ_JBHRYQ010000001.1"/>
</dbReference>
<evidence type="ECO:0000313" key="2">
    <source>
        <dbReference type="Proteomes" id="UP001595616"/>
    </source>
</evidence>
<evidence type="ECO:0000313" key="1">
    <source>
        <dbReference type="EMBL" id="MFC3812049.1"/>
    </source>
</evidence>
<sequence>MIKDIEIPETKDVSVAICPNLDGDEQWEVHLVNYGNVGLKNILVNSSGFGTKENGEEIKTSTLRHFFDEVDALASIPIERIDPSVFSLNNEYWISFWINDKLFDKRFLFVPGSIHEKNLIFVSLLEKEAVLHA</sequence>
<protein>
    <recommendedName>
        <fullName evidence="3">PLAT domain-containing protein</fullName>
    </recommendedName>
</protein>
<evidence type="ECO:0008006" key="3">
    <source>
        <dbReference type="Google" id="ProtNLM"/>
    </source>
</evidence>
<keyword evidence="2" id="KW-1185">Reference proteome</keyword>
<gene>
    <name evidence="1" type="ORF">ACFOOI_15420</name>
</gene>
<organism evidence="1 2">
    <name type="scientific">Lacihabitans lacunae</name>
    <dbReference type="NCBI Taxonomy" id="1028214"/>
    <lineage>
        <taxon>Bacteria</taxon>
        <taxon>Pseudomonadati</taxon>
        <taxon>Bacteroidota</taxon>
        <taxon>Cytophagia</taxon>
        <taxon>Cytophagales</taxon>
        <taxon>Leadbetterellaceae</taxon>
        <taxon>Lacihabitans</taxon>
    </lineage>
</organism>
<comment type="caution">
    <text evidence="1">The sequence shown here is derived from an EMBL/GenBank/DDBJ whole genome shotgun (WGS) entry which is preliminary data.</text>
</comment>
<dbReference type="EMBL" id="JBHRYQ010000001">
    <property type="protein sequence ID" value="MFC3812049.1"/>
    <property type="molecule type" value="Genomic_DNA"/>
</dbReference>
<reference evidence="2" key="1">
    <citation type="journal article" date="2019" name="Int. J. Syst. Evol. Microbiol.">
        <title>The Global Catalogue of Microorganisms (GCM) 10K type strain sequencing project: providing services to taxonomists for standard genome sequencing and annotation.</title>
        <authorList>
            <consortium name="The Broad Institute Genomics Platform"/>
            <consortium name="The Broad Institute Genome Sequencing Center for Infectious Disease"/>
            <person name="Wu L."/>
            <person name="Ma J."/>
        </authorList>
    </citation>
    <scope>NUCLEOTIDE SEQUENCE [LARGE SCALE GENOMIC DNA]</scope>
    <source>
        <strain evidence="2">CECT 7956</strain>
    </source>
</reference>
<name>A0ABV7YXK2_9BACT</name>
<proteinExistence type="predicted"/>
<accession>A0ABV7YXK2</accession>
<dbReference type="Proteomes" id="UP001595616">
    <property type="component" value="Unassembled WGS sequence"/>
</dbReference>